<sequence length="230" mass="26082">MYLSVHEFVAGVKEPVEINLNPLLNSSSQKLLNIPFRYVLNNELLCANTNGDILAVIIVTSYLANVETRNSMRRAFSATDLMSFRVRRVFLLGVAPTDKYIKQSAIESESQTFGDIVQGNFTEAYRNLTYKHIMGLKWATRFCSNKICYLFVTLIISGWFYITNYVSAKNIESLQCCLQDFDKNIICDISVGPNGGNCMKRVKLINETCVAERKFNLGRGIGQIRSFKLK</sequence>
<keyword evidence="8 10" id="KW-0333">Golgi apparatus</keyword>
<dbReference type="InterPro" id="IPR002659">
    <property type="entry name" value="Glyco_trans_31"/>
</dbReference>
<keyword evidence="3 10" id="KW-0328">Glycosyltransferase</keyword>
<evidence type="ECO:0000256" key="4">
    <source>
        <dbReference type="ARBA" id="ARBA00022679"/>
    </source>
</evidence>
<evidence type="ECO:0000256" key="7">
    <source>
        <dbReference type="ARBA" id="ARBA00022989"/>
    </source>
</evidence>
<evidence type="ECO:0000313" key="12">
    <source>
        <dbReference type="Proteomes" id="UP000625711"/>
    </source>
</evidence>
<name>A0A834M5B5_RHYFE</name>
<dbReference type="Proteomes" id="UP000625711">
    <property type="component" value="Unassembled WGS sequence"/>
</dbReference>
<evidence type="ECO:0000313" key="11">
    <source>
        <dbReference type="EMBL" id="KAF7267330.1"/>
    </source>
</evidence>
<reference evidence="11" key="1">
    <citation type="submission" date="2020-08" db="EMBL/GenBank/DDBJ databases">
        <title>Genome sequencing and assembly of the red palm weevil Rhynchophorus ferrugineus.</title>
        <authorList>
            <person name="Dias G.B."/>
            <person name="Bergman C.M."/>
            <person name="Manee M."/>
        </authorList>
    </citation>
    <scope>NUCLEOTIDE SEQUENCE</scope>
    <source>
        <strain evidence="11">AA-2017</strain>
        <tissue evidence="11">Whole larva</tissue>
    </source>
</reference>
<dbReference type="EC" id="2.4.1.-" evidence="10"/>
<dbReference type="GO" id="GO:0000139">
    <property type="term" value="C:Golgi membrane"/>
    <property type="evidence" value="ECO:0007669"/>
    <property type="project" value="UniProtKB-SubCell"/>
</dbReference>
<keyword evidence="12" id="KW-1185">Reference proteome</keyword>
<evidence type="ECO:0000256" key="6">
    <source>
        <dbReference type="ARBA" id="ARBA00022968"/>
    </source>
</evidence>
<dbReference type="GO" id="GO:0016758">
    <property type="term" value="F:hexosyltransferase activity"/>
    <property type="evidence" value="ECO:0007669"/>
    <property type="project" value="InterPro"/>
</dbReference>
<keyword evidence="4" id="KW-0808">Transferase</keyword>
<accession>A0A834M5B5</accession>
<evidence type="ECO:0000256" key="8">
    <source>
        <dbReference type="ARBA" id="ARBA00023034"/>
    </source>
</evidence>
<dbReference type="Pfam" id="PF01762">
    <property type="entry name" value="Galactosyl_T"/>
    <property type="match status" value="1"/>
</dbReference>
<keyword evidence="7 10" id="KW-1133">Transmembrane helix</keyword>
<evidence type="ECO:0000256" key="9">
    <source>
        <dbReference type="ARBA" id="ARBA00023136"/>
    </source>
</evidence>
<dbReference type="EMBL" id="JAACXV010014435">
    <property type="protein sequence ID" value="KAF7267330.1"/>
    <property type="molecule type" value="Genomic_DNA"/>
</dbReference>
<dbReference type="AlphaFoldDB" id="A0A834M5B5"/>
<keyword evidence="9 10" id="KW-0472">Membrane</keyword>
<dbReference type="GO" id="GO:0006493">
    <property type="term" value="P:protein O-linked glycosylation"/>
    <property type="evidence" value="ECO:0007669"/>
    <property type="project" value="TreeGrafter"/>
</dbReference>
<gene>
    <name evidence="11" type="ORF">GWI33_019448</name>
</gene>
<keyword evidence="5 10" id="KW-0812">Transmembrane</keyword>
<proteinExistence type="inferred from homology"/>
<dbReference type="OrthoDB" id="2139606at2759"/>
<evidence type="ECO:0000256" key="10">
    <source>
        <dbReference type="RuleBase" id="RU363063"/>
    </source>
</evidence>
<dbReference type="PANTHER" id="PTHR11214:SF235">
    <property type="entry name" value="HEXOSYLTRANSFERASE"/>
    <property type="match status" value="1"/>
</dbReference>
<keyword evidence="6 10" id="KW-0735">Signal-anchor</keyword>
<comment type="similarity">
    <text evidence="2 10">Belongs to the glycosyltransferase 31 family.</text>
</comment>
<evidence type="ECO:0000256" key="1">
    <source>
        <dbReference type="ARBA" id="ARBA00004323"/>
    </source>
</evidence>
<comment type="subcellular location">
    <subcellularLocation>
        <location evidence="1 10">Golgi apparatus membrane</location>
        <topology evidence="1 10">Single-pass type II membrane protein</topology>
    </subcellularLocation>
</comment>
<evidence type="ECO:0000256" key="3">
    <source>
        <dbReference type="ARBA" id="ARBA00022676"/>
    </source>
</evidence>
<evidence type="ECO:0000256" key="2">
    <source>
        <dbReference type="ARBA" id="ARBA00008661"/>
    </source>
</evidence>
<dbReference type="PANTHER" id="PTHR11214">
    <property type="entry name" value="BETA-1,3-N-ACETYLGLUCOSAMINYLTRANSFERASE"/>
    <property type="match status" value="1"/>
</dbReference>
<protein>
    <recommendedName>
        <fullName evidence="10">Hexosyltransferase</fullName>
        <ecNumber evidence="10">2.4.1.-</ecNumber>
    </recommendedName>
</protein>
<feature type="transmembrane region" description="Helical" evidence="10">
    <location>
        <begin position="147"/>
        <end position="167"/>
    </location>
</feature>
<evidence type="ECO:0000256" key="5">
    <source>
        <dbReference type="ARBA" id="ARBA00022692"/>
    </source>
</evidence>
<organism evidence="11 12">
    <name type="scientific">Rhynchophorus ferrugineus</name>
    <name type="common">Red palm weevil</name>
    <name type="synonym">Curculio ferrugineus</name>
    <dbReference type="NCBI Taxonomy" id="354439"/>
    <lineage>
        <taxon>Eukaryota</taxon>
        <taxon>Metazoa</taxon>
        <taxon>Ecdysozoa</taxon>
        <taxon>Arthropoda</taxon>
        <taxon>Hexapoda</taxon>
        <taxon>Insecta</taxon>
        <taxon>Pterygota</taxon>
        <taxon>Neoptera</taxon>
        <taxon>Endopterygota</taxon>
        <taxon>Coleoptera</taxon>
        <taxon>Polyphaga</taxon>
        <taxon>Cucujiformia</taxon>
        <taxon>Curculionidae</taxon>
        <taxon>Dryophthorinae</taxon>
        <taxon>Rhynchophorus</taxon>
    </lineage>
</organism>
<comment type="caution">
    <text evidence="11">The sequence shown here is derived from an EMBL/GenBank/DDBJ whole genome shotgun (WGS) entry which is preliminary data.</text>
</comment>